<proteinExistence type="predicted"/>
<sequence>MPTRTGALSPLSLSSRWLASPFPLSPWCHPLRCRAFLLFIGWGEVLSGGNELDLGRLGNNVDLVRPSSLSTCPVGAWLRPSAYAA</sequence>
<name>A0A0P0W997_ORYSJ</name>
<evidence type="ECO:0000313" key="2">
    <source>
        <dbReference type="Proteomes" id="UP000059680"/>
    </source>
</evidence>
<organism evidence="1 2">
    <name type="scientific">Oryza sativa subsp. japonica</name>
    <name type="common">Rice</name>
    <dbReference type="NCBI Taxonomy" id="39947"/>
    <lineage>
        <taxon>Eukaryota</taxon>
        <taxon>Viridiplantae</taxon>
        <taxon>Streptophyta</taxon>
        <taxon>Embryophyta</taxon>
        <taxon>Tracheophyta</taxon>
        <taxon>Spermatophyta</taxon>
        <taxon>Magnoliopsida</taxon>
        <taxon>Liliopsida</taxon>
        <taxon>Poales</taxon>
        <taxon>Poaceae</taxon>
        <taxon>BOP clade</taxon>
        <taxon>Oryzoideae</taxon>
        <taxon>Oryzeae</taxon>
        <taxon>Oryzinae</taxon>
        <taxon>Oryza</taxon>
        <taxon>Oryza sativa</taxon>
    </lineage>
</organism>
<dbReference type="AlphaFoldDB" id="A0A0P0W997"/>
<dbReference type="PaxDb" id="39947-A0A0P0W997"/>
<evidence type="ECO:0000313" key="1">
    <source>
        <dbReference type="EMBL" id="BAS88650.1"/>
    </source>
</evidence>
<accession>A0A0P0W997</accession>
<reference evidence="1 2" key="2">
    <citation type="journal article" date="2013" name="Plant Cell Physiol.">
        <title>Rice Annotation Project Database (RAP-DB): an integrative and interactive database for rice genomics.</title>
        <authorList>
            <person name="Sakai H."/>
            <person name="Lee S.S."/>
            <person name="Tanaka T."/>
            <person name="Numa H."/>
            <person name="Kim J."/>
            <person name="Kawahara Y."/>
            <person name="Wakimoto H."/>
            <person name="Yang C.C."/>
            <person name="Iwamoto M."/>
            <person name="Abe T."/>
            <person name="Yamada Y."/>
            <person name="Muto A."/>
            <person name="Inokuchi H."/>
            <person name="Ikemura T."/>
            <person name="Matsumoto T."/>
            <person name="Sasaki T."/>
            <person name="Itoh T."/>
        </authorList>
    </citation>
    <scope>NUCLEOTIDE SEQUENCE [LARGE SCALE GENOMIC DNA]</scope>
    <source>
        <strain evidence="2">cv. Nipponbare</strain>
    </source>
</reference>
<dbReference type="EMBL" id="AP014960">
    <property type="protein sequence ID" value="BAS88650.1"/>
    <property type="molecule type" value="Genomic_DNA"/>
</dbReference>
<keyword evidence="2" id="KW-1185">Reference proteome</keyword>
<protein>
    <submittedName>
        <fullName evidence="1">Os04g0338301 protein</fullName>
    </submittedName>
</protein>
<gene>
    <name evidence="1" type="ordered locus">Os04g0338301</name>
    <name evidence="1" type="ORF">OSNPB_040338301</name>
</gene>
<dbReference type="InParanoid" id="A0A0P0W997"/>
<dbReference type="Proteomes" id="UP000059680">
    <property type="component" value="Chromosome 4"/>
</dbReference>
<reference evidence="2" key="1">
    <citation type="journal article" date="2005" name="Nature">
        <title>The map-based sequence of the rice genome.</title>
        <authorList>
            <consortium name="International rice genome sequencing project (IRGSP)"/>
            <person name="Matsumoto T."/>
            <person name="Wu J."/>
            <person name="Kanamori H."/>
            <person name="Katayose Y."/>
            <person name="Fujisawa M."/>
            <person name="Namiki N."/>
            <person name="Mizuno H."/>
            <person name="Yamamoto K."/>
            <person name="Antonio B.A."/>
            <person name="Baba T."/>
            <person name="Sakata K."/>
            <person name="Nagamura Y."/>
            <person name="Aoki H."/>
            <person name="Arikawa K."/>
            <person name="Arita K."/>
            <person name="Bito T."/>
            <person name="Chiden Y."/>
            <person name="Fujitsuka N."/>
            <person name="Fukunaka R."/>
            <person name="Hamada M."/>
            <person name="Harada C."/>
            <person name="Hayashi A."/>
            <person name="Hijishita S."/>
            <person name="Honda M."/>
            <person name="Hosokawa S."/>
            <person name="Ichikawa Y."/>
            <person name="Idonuma A."/>
            <person name="Iijima M."/>
            <person name="Ikeda M."/>
            <person name="Ikeno M."/>
            <person name="Ito K."/>
            <person name="Ito S."/>
            <person name="Ito T."/>
            <person name="Ito Y."/>
            <person name="Ito Y."/>
            <person name="Iwabuchi A."/>
            <person name="Kamiya K."/>
            <person name="Karasawa W."/>
            <person name="Kurita K."/>
            <person name="Katagiri S."/>
            <person name="Kikuta A."/>
            <person name="Kobayashi H."/>
            <person name="Kobayashi N."/>
            <person name="Machita K."/>
            <person name="Maehara T."/>
            <person name="Masukawa M."/>
            <person name="Mizubayashi T."/>
            <person name="Mukai Y."/>
            <person name="Nagasaki H."/>
            <person name="Nagata Y."/>
            <person name="Naito S."/>
            <person name="Nakashima M."/>
            <person name="Nakama Y."/>
            <person name="Nakamichi Y."/>
            <person name="Nakamura M."/>
            <person name="Meguro A."/>
            <person name="Negishi M."/>
            <person name="Ohta I."/>
            <person name="Ohta T."/>
            <person name="Okamoto M."/>
            <person name="Ono N."/>
            <person name="Saji S."/>
            <person name="Sakaguchi M."/>
            <person name="Sakai K."/>
            <person name="Shibata M."/>
            <person name="Shimokawa T."/>
            <person name="Song J."/>
            <person name="Takazaki Y."/>
            <person name="Terasawa K."/>
            <person name="Tsugane M."/>
            <person name="Tsuji K."/>
            <person name="Ueda S."/>
            <person name="Waki K."/>
            <person name="Yamagata H."/>
            <person name="Yamamoto M."/>
            <person name="Yamamoto S."/>
            <person name="Yamane H."/>
            <person name="Yoshiki S."/>
            <person name="Yoshihara R."/>
            <person name="Yukawa K."/>
            <person name="Zhong H."/>
            <person name="Yano M."/>
            <person name="Yuan Q."/>
            <person name="Ouyang S."/>
            <person name="Liu J."/>
            <person name="Jones K.M."/>
            <person name="Gansberger K."/>
            <person name="Moffat K."/>
            <person name="Hill J."/>
            <person name="Bera J."/>
            <person name="Fadrosh D."/>
            <person name="Jin S."/>
            <person name="Johri S."/>
            <person name="Kim M."/>
            <person name="Overton L."/>
            <person name="Reardon M."/>
            <person name="Tsitrin T."/>
            <person name="Vuong H."/>
            <person name="Weaver B."/>
            <person name="Ciecko A."/>
            <person name="Tallon L."/>
            <person name="Jackson J."/>
            <person name="Pai G."/>
            <person name="Aken S.V."/>
            <person name="Utterback T."/>
            <person name="Reidmuller S."/>
            <person name="Feldblyum T."/>
            <person name="Hsiao J."/>
            <person name="Zismann V."/>
            <person name="Iobst S."/>
            <person name="de Vazeille A.R."/>
            <person name="Buell C.R."/>
            <person name="Ying K."/>
            <person name="Li Y."/>
            <person name="Lu T."/>
            <person name="Huang Y."/>
            <person name="Zhao Q."/>
            <person name="Feng Q."/>
            <person name="Zhang L."/>
            <person name="Zhu J."/>
            <person name="Weng Q."/>
            <person name="Mu J."/>
            <person name="Lu Y."/>
            <person name="Fan D."/>
            <person name="Liu Y."/>
            <person name="Guan J."/>
            <person name="Zhang Y."/>
            <person name="Yu S."/>
            <person name="Liu X."/>
            <person name="Zhang Y."/>
            <person name="Hong G."/>
            <person name="Han B."/>
            <person name="Choisne N."/>
            <person name="Demange N."/>
            <person name="Orjeda G."/>
            <person name="Samain S."/>
            <person name="Cattolico L."/>
            <person name="Pelletier E."/>
            <person name="Couloux A."/>
            <person name="Segurens B."/>
            <person name="Wincker P."/>
            <person name="D'Hont A."/>
            <person name="Scarpelli C."/>
            <person name="Weissenbach J."/>
            <person name="Salanoubat M."/>
            <person name="Quetier F."/>
            <person name="Yu Y."/>
            <person name="Kim H.R."/>
            <person name="Rambo T."/>
            <person name="Currie J."/>
            <person name="Collura K."/>
            <person name="Luo M."/>
            <person name="Yang T."/>
            <person name="Ammiraju J.S.S."/>
            <person name="Engler F."/>
            <person name="Soderlund C."/>
            <person name="Wing R.A."/>
            <person name="Palmer L.E."/>
            <person name="de la Bastide M."/>
            <person name="Spiegel L."/>
            <person name="Nascimento L."/>
            <person name="Zutavern T."/>
            <person name="O'Shaughnessy A."/>
            <person name="Dike S."/>
            <person name="Dedhia N."/>
            <person name="Preston R."/>
            <person name="Balija V."/>
            <person name="McCombie W.R."/>
            <person name="Chow T."/>
            <person name="Chen H."/>
            <person name="Chung M."/>
            <person name="Chen C."/>
            <person name="Shaw J."/>
            <person name="Wu H."/>
            <person name="Hsiao K."/>
            <person name="Chao Y."/>
            <person name="Chu M."/>
            <person name="Cheng C."/>
            <person name="Hour A."/>
            <person name="Lee P."/>
            <person name="Lin S."/>
            <person name="Lin Y."/>
            <person name="Liou J."/>
            <person name="Liu S."/>
            <person name="Hsing Y."/>
            <person name="Raghuvanshi S."/>
            <person name="Mohanty A."/>
            <person name="Bharti A.K."/>
            <person name="Gaur A."/>
            <person name="Gupta V."/>
            <person name="Kumar D."/>
            <person name="Ravi V."/>
            <person name="Vij S."/>
            <person name="Kapur A."/>
            <person name="Khurana P."/>
            <person name="Khurana P."/>
            <person name="Khurana J.P."/>
            <person name="Tyagi A.K."/>
            <person name="Gaikwad K."/>
            <person name="Singh A."/>
            <person name="Dalal V."/>
            <person name="Srivastava S."/>
            <person name="Dixit A."/>
            <person name="Pal A.K."/>
            <person name="Ghazi I.A."/>
            <person name="Yadav M."/>
            <person name="Pandit A."/>
            <person name="Bhargava A."/>
            <person name="Sureshbabu K."/>
            <person name="Batra K."/>
            <person name="Sharma T.R."/>
            <person name="Mohapatra T."/>
            <person name="Singh N.K."/>
            <person name="Messing J."/>
            <person name="Nelson A.B."/>
            <person name="Fuks G."/>
            <person name="Kavchok S."/>
            <person name="Keizer G."/>
            <person name="Linton E."/>
            <person name="Llaca V."/>
            <person name="Song R."/>
            <person name="Tanyolac B."/>
            <person name="Young S."/>
            <person name="Ho-Il K."/>
            <person name="Hahn J.H."/>
            <person name="Sangsakoo G."/>
            <person name="Vanavichit A."/>
            <person name="de Mattos Luiz.A.T."/>
            <person name="Zimmer P.D."/>
            <person name="Malone G."/>
            <person name="Dellagostin O."/>
            <person name="de Oliveira A.C."/>
            <person name="Bevan M."/>
            <person name="Bancroft I."/>
            <person name="Minx P."/>
            <person name="Cordum H."/>
            <person name="Wilson R."/>
            <person name="Cheng Z."/>
            <person name="Jin W."/>
            <person name="Jiang J."/>
            <person name="Leong S.A."/>
            <person name="Iwama H."/>
            <person name="Gojobori T."/>
            <person name="Itoh T."/>
            <person name="Niimura Y."/>
            <person name="Fujii Y."/>
            <person name="Habara T."/>
            <person name="Sakai H."/>
            <person name="Sato Y."/>
            <person name="Wilson G."/>
            <person name="Kumar K."/>
            <person name="McCouch S."/>
            <person name="Juretic N."/>
            <person name="Hoen D."/>
            <person name="Wright S."/>
            <person name="Bruskiewich R."/>
            <person name="Bureau T."/>
            <person name="Miyao A."/>
            <person name="Hirochika H."/>
            <person name="Nishikawa T."/>
            <person name="Kadowaki K."/>
            <person name="Sugiura M."/>
            <person name="Burr B."/>
            <person name="Sasaki T."/>
        </authorList>
    </citation>
    <scope>NUCLEOTIDE SEQUENCE [LARGE SCALE GENOMIC DNA]</scope>
    <source>
        <strain evidence="2">cv. Nipponbare</strain>
    </source>
</reference>
<reference evidence="1 2" key="3">
    <citation type="journal article" date="2013" name="Rice">
        <title>Improvement of the Oryza sativa Nipponbare reference genome using next generation sequence and optical map data.</title>
        <authorList>
            <person name="Kawahara Y."/>
            <person name="de la Bastide M."/>
            <person name="Hamilton J.P."/>
            <person name="Kanamori H."/>
            <person name="McCombie W.R."/>
            <person name="Ouyang S."/>
            <person name="Schwartz D.C."/>
            <person name="Tanaka T."/>
            <person name="Wu J."/>
            <person name="Zhou S."/>
            <person name="Childs K.L."/>
            <person name="Davidson R.M."/>
            <person name="Lin H."/>
            <person name="Quesada-Ocampo L."/>
            <person name="Vaillancourt B."/>
            <person name="Sakai H."/>
            <person name="Lee S.S."/>
            <person name="Kim J."/>
            <person name="Numa H."/>
            <person name="Itoh T."/>
            <person name="Buell C.R."/>
            <person name="Matsumoto T."/>
        </authorList>
    </citation>
    <scope>NUCLEOTIDE SEQUENCE [LARGE SCALE GENOMIC DNA]</scope>
    <source>
        <strain evidence="2">cv. Nipponbare</strain>
    </source>
</reference>